<dbReference type="Proteomes" id="UP000825072">
    <property type="component" value="Chromosome 1"/>
</dbReference>
<dbReference type="GeneID" id="92879647"/>
<dbReference type="EMBL" id="AP024747">
    <property type="protein sequence ID" value="BCY24274.1"/>
    <property type="molecule type" value="Genomic_DNA"/>
</dbReference>
<dbReference type="Pfam" id="PF01244">
    <property type="entry name" value="Peptidase_M19"/>
    <property type="match status" value="1"/>
</dbReference>
<dbReference type="AlphaFoldDB" id="A0AAD1KMF9"/>
<dbReference type="InterPro" id="IPR008257">
    <property type="entry name" value="Pept_M19"/>
</dbReference>
<proteinExistence type="predicted"/>
<dbReference type="PANTHER" id="PTHR10443:SF12">
    <property type="entry name" value="DIPEPTIDASE"/>
    <property type="match status" value="1"/>
</dbReference>
<accession>A0AAD1KMF9</accession>
<dbReference type="InterPro" id="IPR032466">
    <property type="entry name" value="Metal_Hydrolase"/>
</dbReference>
<dbReference type="Gene3D" id="3.20.20.140">
    <property type="entry name" value="Metal-dependent hydrolases"/>
    <property type="match status" value="1"/>
</dbReference>
<organism evidence="2 3">
    <name type="scientific">Cutibacterium modestum</name>
    <dbReference type="NCBI Taxonomy" id="2559073"/>
    <lineage>
        <taxon>Bacteria</taxon>
        <taxon>Bacillati</taxon>
        <taxon>Actinomycetota</taxon>
        <taxon>Actinomycetes</taxon>
        <taxon>Propionibacteriales</taxon>
        <taxon>Propionibacteriaceae</taxon>
        <taxon>Cutibacterium</taxon>
    </lineage>
</organism>
<dbReference type="PROSITE" id="PS51365">
    <property type="entry name" value="RENAL_DIPEPTIDASE_2"/>
    <property type="match status" value="1"/>
</dbReference>
<dbReference type="PANTHER" id="PTHR10443">
    <property type="entry name" value="MICROSOMAL DIPEPTIDASE"/>
    <property type="match status" value="1"/>
</dbReference>
<gene>
    <name evidence="2" type="ORF">KB1_02640</name>
</gene>
<evidence type="ECO:0000313" key="3">
    <source>
        <dbReference type="Proteomes" id="UP000825072"/>
    </source>
</evidence>
<dbReference type="GO" id="GO:0006508">
    <property type="term" value="P:proteolysis"/>
    <property type="evidence" value="ECO:0007669"/>
    <property type="project" value="InterPro"/>
</dbReference>
<reference evidence="2" key="1">
    <citation type="submission" date="2021-06" db="EMBL/GenBank/DDBJ databases">
        <title>Genome sequence of Cutibacterium modestum strain KB17-24694.</title>
        <authorList>
            <person name="Dekio I."/>
            <person name="Asahina A."/>
            <person name="Nishida M."/>
        </authorList>
    </citation>
    <scope>NUCLEOTIDE SEQUENCE</scope>
    <source>
        <strain evidence="2">KB17-24694</strain>
    </source>
</reference>
<protein>
    <submittedName>
        <fullName evidence="2">Dipeptidase</fullName>
    </submittedName>
</protein>
<sequence length="363" mass="39237">MIGVIDGHNDLAWASREKRGYRVDGLDGHLDGFHTDIPRLRAGGVTAQFWSLWVDPVLQGAEQVTATLEQIDFVHRLVAAYPRDFVFARTAHDVREATASARIGCLMGAEGGDQIDGSLATLRSYARMGVRYMTLTWSQTTPWADSATDIPRHGGLSGFGQQVVAEMNRIGMVVDLAHVAPTTMRDALDCSALPVMVSHSCASALSNHPRNVPDDVISRIGSDGGVVMVAFVRGFVSQDARDWYGDGKQDPAPAVTASQVADHMDHIREVAGIEAVGIGADFDGTDTVPDDLPDVSHYQELLDELSRRGWSYADLEAAAHGNVLRVLEANDDAHRAFLAGDAPEPPRTALVPRVDANDRPESH</sequence>
<dbReference type="SUPFAM" id="SSF51556">
    <property type="entry name" value="Metallo-dependent hydrolases"/>
    <property type="match status" value="1"/>
</dbReference>
<dbReference type="RefSeq" id="WP_002529089.1">
    <property type="nucleotide sequence ID" value="NZ_AP024747.1"/>
</dbReference>
<evidence type="ECO:0000256" key="1">
    <source>
        <dbReference type="SAM" id="MobiDB-lite"/>
    </source>
</evidence>
<dbReference type="CDD" id="cd01301">
    <property type="entry name" value="rDP_like"/>
    <property type="match status" value="1"/>
</dbReference>
<evidence type="ECO:0000313" key="2">
    <source>
        <dbReference type="EMBL" id="BCY24274.1"/>
    </source>
</evidence>
<dbReference type="GO" id="GO:0070573">
    <property type="term" value="F:metallodipeptidase activity"/>
    <property type="evidence" value="ECO:0007669"/>
    <property type="project" value="InterPro"/>
</dbReference>
<name>A0AAD1KMF9_9ACTN</name>
<feature type="region of interest" description="Disordered" evidence="1">
    <location>
        <begin position="338"/>
        <end position="363"/>
    </location>
</feature>